<gene>
    <name evidence="2" type="ORF">BDK92_0502</name>
</gene>
<dbReference type="RefSeq" id="WP_147456886.1">
    <property type="nucleotide sequence ID" value="NZ_RBKT01000001.1"/>
</dbReference>
<feature type="region of interest" description="Disordered" evidence="1">
    <location>
        <begin position="93"/>
        <end position="144"/>
    </location>
</feature>
<proteinExistence type="predicted"/>
<accession>A0A495JCQ1</accession>
<evidence type="ECO:0000256" key="1">
    <source>
        <dbReference type="SAM" id="MobiDB-lite"/>
    </source>
</evidence>
<feature type="compositionally biased region" description="Basic residues" evidence="1">
    <location>
        <begin position="123"/>
        <end position="137"/>
    </location>
</feature>
<reference evidence="2 3" key="1">
    <citation type="submission" date="2018-10" db="EMBL/GenBank/DDBJ databases">
        <title>Sequencing the genomes of 1000 actinobacteria strains.</title>
        <authorList>
            <person name="Klenk H.-P."/>
        </authorList>
    </citation>
    <scope>NUCLEOTIDE SEQUENCE [LARGE SCALE GENOMIC DNA]</scope>
    <source>
        <strain evidence="2 3">DSM 45175</strain>
    </source>
</reference>
<dbReference type="Proteomes" id="UP000277671">
    <property type="component" value="Unassembled WGS sequence"/>
</dbReference>
<evidence type="ECO:0000313" key="3">
    <source>
        <dbReference type="Proteomes" id="UP000277671"/>
    </source>
</evidence>
<comment type="caution">
    <text evidence="2">The sequence shown here is derived from an EMBL/GenBank/DDBJ whole genome shotgun (WGS) entry which is preliminary data.</text>
</comment>
<dbReference type="AlphaFoldDB" id="A0A495JCQ1"/>
<name>A0A495JCQ1_9ACTN</name>
<evidence type="ECO:0000313" key="2">
    <source>
        <dbReference type="EMBL" id="RKR86278.1"/>
    </source>
</evidence>
<feature type="compositionally biased region" description="Basic and acidic residues" evidence="1">
    <location>
        <begin position="99"/>
        <end position="113"/>
    </location>
</feature>
<sequence length="231" mass="24952">MNYRRRHNRREVVESTYRRTWKYEFSKEGLGKFLEKLSEWGGAAVGLAAGAAAARQGLPVNSTIASGAGMVLGATVGAVGKSAVVAAFDTLKERRSKREARQDTDGSTRESGEPARGAGRASRTMRRASRAATHRPRGGYASRSGVVSAGAVKSELDQVLAEIDRAHHELTGVIEHLQNTAGWIMLLLAGGRSEATHHVNARMSGSRTAIDEARTLLRLAKDDVRSYLRSI</sequence>
<organism evidence="2 3">
    <name type="scientific">Micromonospora pisi</name>
    <dbReference type="NCBI Taxonomy" id="589240"/>
    <lineage>
        <taxon>Bacteria</taxon>
        <taxon>Bacillati</taxon>
        <taxon>Actinomycetota</taxon>
        <taxon>Actinomycetes</taxon>
        <taxon>Micromonosporales</taxon>
        <taxon>Micromonosporaceae</taxon>
        <taxon>Micromonospora</taxon>
    </lineage>
</organism>
<keyword evidence="3" id="KW-1185">Reference proteome</keyword>
<dbReference type="EMBL" id="RBKT01000001">
    <property type="protein sequence ID" value="RKR86278.1"/>
    <property type="molecule type" value="Genomic_DNA"/>
</dbReference>
<protein>
    <submittedName>
        <fullName evidence="2">Uncharacterized protein</fullName>
    </submittedName>
</protein>